<dbReference type="GO" id="GO:0098609">
    <property type="term" value="P:cell-cell adhesion"/>
    <property type="evidence" value="ECO:0007669"/>
    <property type="project" value="TreeGrafter"/>
</dbReference>
<evidence type="ECO:0000313" key="10">
    <source>
        <dbReference type="RefSeq" id="XP_026680773.1"/>
    </source>
</evidence>
<keyword evidence="6" id="KW-1133">Transmembrane helix</keyword>
<dbReference type="SMART" id="SM00409">
    <property type="entry name" value="IG"/>
    <property type="match status" value="1"/>
</dbReference>
<dbReference type="KEGG" id="dci:103511114"/>
<dbReference type="PANTHER" id="PTHR44170:SF59">
    <property type="entry name" value="PROTOGENIN-LIKE"/>
    <property type="match status" value="1"/>
</dbReference>
<accession>A0A3Q0J1E1</accession>
<dbReference type="Pfam" id="PF07679">
    <property type="entry name" value="I-set"/>
    <property type="match status" value="1"/>
</dbReference>
<dbReference type="AlphaFoldDB" id="A0A3Q0J1E1"/>
<dbReference type="CDD" id="cd00063">
    <property type="entry name" value="FN3"/>
    <property type="match status" value="2"/>
</dbReference>
<dbReference type="InterPro" id="IPR003598">
    <property type="entry name" value="Ig_sub2"/>
</dbReference>
<dbReference type="InterPro" id="IPR007110">
    <property type="entry name" value="Ig-like_dom"/>
</dbReference>
<dbReference type="InterPro" id="IPR036116">
    <property type="entry name" value="FN3_sf"/>
</dbReference>
<reference evidence="10" key="1">
    <citation type="submission" date="2025-08" db="UniProtKB">
        <authorList>
            <consortium name="RefSeq"/>
        </authorList>
    </citation>
    <scope>IDENTIFICATION</scope>
</reference>
<dbReference type="InterPro" id="IPR036179">
    <property type="entry name" value="Ig-like_dom_sf"/>
</dbReference>
<gene>
    <name evidence="10" type="primary">LOC103511114</name>
</gene>
<keyword evidence="4" id="KW-1015">Disulfide bond</keyword>
<dbReference type="PaxDb" id="121845-A0A3Q0J1E1"/>
<protein>
    <submittedName>
        <fullName evidence="10">Protogenin-like</fullName>
    </submittedName>
</protein>
<dbReference type="GO" id="GO:0030154">
    <property type="term" value="P:cell differentiation"/>
    <property type="evidence" value="ECO:0007669"/>
    <property type="project" value="UniProtKB-ARBA"/>
</dbReference>
<evidence type="ECO:0000256" key="2">
    <source>
        <dbReference type="ARBA" id="ARBA00022729"/>
    </source>
</evidence>
<keyword evidence="3" id="KW-0677">Repeat</keyword>
<keyword evidence="6" id="KW-0472">Membrane</keyword>
<keyword evidence="5" id="KW-0325">Glycoprotein</keyword>
<dbReference type="PANTHER" id="PTHR44170">
    <property type="entry name" value="PROTEIN SIDEKICK"/>
    <property type="match status" value="1"/>
</dbReference>
<dbReference type="GeneID" id="103511114"/>
<dbReference type="SMART" id="SM00408">
    <property type="entry name" value="IGc2"/>
    <property type="match status" value="1"/>
</dbReference>
<dbReference type="GO" id="GO:0009653">
    <property type="term" value="P:anatomical structure morphogenesis"/>
    <property type="evidence" value="ECO:0007669"/>
    <property type="project" value="UniProtKB-ARBA"/>
</dbReference>
<keyword evidence="9" id="KW-1185">Reference proteome</keyword>
<dbReference type="PROSITE" id="PS50853">
    <property type="entry name" value="FN3"/>
    <property type="match status" value="1"/>
</dbReference>
<evidence type="ECO:0000259" key="8">
    <source>
        <dbReference type="PROSITE" id="PS50853"/>
    </source>
</evidence>
<dbReference type="SUPFAM" id="SSF48726">
    <property type="entry name" value="Immunoglobulin"/>
    <property type="match status" value="1"/>
</dbReference>
<proteinExistence type="inferred from homology"/>
<evidence type="ECO:0000256" key="6">
    <source>
        <dbReference type="SAM" id="Phobius"/>
    </source>
</evidence>
<feature type="transmembrane region" description="Helical" evidence="6">
    <location>
        <begin position="366"/>
        <end position="389"/>
    </location>
</feature>
<dbReference type="PROSITE" id="PS50835">
    <property type="entry name" value="IG_LIKE"/>
    <property type="match status" value="1"/>
</dbReference>
<dbReference type="SUPFAM" id="SSF49265">
    <property type="entry name" value="Fibronectin type III"/>
    <property type="match status" value="2"/>
</dbReference>
<name>A0A3Q0J1E1_DIACI</name>
<evidence type="ECO:0000313" key="9">
    <source>
        <dbReference type="Proteomes" id="UP000079169"/>
    </source>
</evidence>
<dbReference type="Proteomes" id="UP000079169">
    <property type="component" value="Unplaced"/>
</dbReference>
<feature type="domain" description="Fibronectin type-III" evidence="8">
    <location>
        <begin position="131"/>
        <end position="221"/>
    </location>
</feature>
<dbReference type="InterPro" id="IPR003599">
    <property type="entry name" value="Ig_sub"/>
</dbReference>
<feature type="domain" description="Ig-like" evidence="7">
    <location>
        <begin position="37"/>
        <end position="121"/>
    </location>
</feature>
<dbReference type="Gene3D" id="2.60.40.10">
    <property type="entry name" value="Immunoglobulins"/>
    <property type="match status" value="4"/>
</dbReference>
<evidence type="ECO:0000256" key="3">
    <source>
        <dbReference type="ARBA" id="ARBA00022737"/>
    </source>
</evidence>
<feature type="transmembrane region" description="Helical" evidence="6">
    <location>
        <begin position="274"/>
        <end position="294"/>
    </location>
</feature>
<evidence type="ECO:0000259" key="7">
    <source>
        <dbReference type="PROSITE" id="PS50835"/>
    </source>
</evidence>
<evidence type="ECO:0000256" key="1">
    <source>
        <dbReference type="ARBA" id="ARBA00009588"/>
    </source>
</evidence>
<dbReference type="SMART" id="SM00060">
    <property type="entry name" value="FN3"/>
    <property type="match status" value="2"/>
</dbReference>
<evidence type="ECO:0000256" key="4">
    <source>
        <dbReference type="ARBA" id="ARBA00023157"/>
    </source>
</evidence>
<keyword evidence="2" id="KW-0732">Signal</keyword>
<organism evidence="9 10">
    <name type="scientific">Diaphorina citri</name>
    <name type="common">Asian citrus psyllid</name>
    <dbReference type="NCBI Taxonomy" id="121845"/>
    <lineage>
        <taxon>Eukaryota</taxon>
        <taxon>Metazoa</taxon>
        <taxon>Ecdysozoa</taxon>
        <taxon>Arthropoda</taxon>
        <taxon>Hexapoda</taxon>
        <taxon>Insecta</taxon>
        <taxon>Pterygota</taxon>
        <taxon>Neoptera</taxon>
        <taxon>Paraneoptera</taxon>
        <taxon>Hemiptera</taxon>
        <taxon>Sternorrhyncha</taxon>
        <taxon>Psylloidea</taxon>
        <taxon>Psyllidae</taxon>
        <taxon>Diaphorininae</taxon>
        <taxon>Diaphorina</taxon>
    </lineage>
</organism>
<dbReference type="FunFam" id="2.60.40.10:FF:000299">
    <property type="entry name" value="protogenin isoform X2"/>
    <property type="match status" value="1"/>
</dbReference>
<dbReference type="InterPro" id="IPR013098">
    <property type="entry name" value="Ig_I-set"/>
</dbReference>
<dbReference type="InterPro" id="IPR003961">
    <property type="entry name" value="FN3_dom"/>
</dbReference>
<keyword evidence="6" id="KW-0812">Transmembrane</keyword>
<comment type="similarity">
    <text evidence="1">Belongs to the immunoglobulin superfamily. DCC family.</text>
</comment>
<evidence type="ECO:0000256" key="5">
    <source>
        <dbReference type="ARBA" id="ARBA00023180"/>
    </source>
</evidence>
<dbReference type="Pfam" id="PF00041">
    <property type="entry name" value="fn3"/>
    <property type="match status" value="1"/>
</dbReference>
<dbReference type="InterPro" id="IPR013783">
    <property type="entry name" value="Ig-like_fold"/>
</dbReference>
<sequence>MALMRWTRRHDTSHDHYAPSNYYPYLICFPTQVVRPPRMLSRPKSVSHPIAKTARFECDAEGVPKPNLVWLKNGKRLVINGRIKQRARELLMSNSVSDDSAIYQCVASNAGGEVWASARLIINAPKFPFNPPTNLRCTPLGPTEIQLSWDFVPIPTNPVKAFTIHFLPTNGGDEKQEVATSKSFTIKKLEPYTNYSFYRIWRLVVRAEVKLENLSRCIEWANGGDEKQEVATSKSFTIKKLEPYTNYSFYVRAYGISASEQSSRVTCLTLESGIIVGCSIGACCIALCTGTLLYKRRCSGRSPASVGGLQPQSTYFLTVRAVTQAGVSESSSPLTIVTQVPDSTSLLSPYPPGYNDTPSSTHADQLLGIIVGCSIGACCIALCTGTLLYKRRCSN</sequence>
<dbReference type="RefSeq" id="XP_026680773.1">
    <property type="nucleotide sequence ID" value="XM_026824972.1"/>
</dbReference>
<dbReference type="STRING" id="121845.A0A3Q0J1E1"/>